<gene>
    <name evidence="1" type="ORF">QNI29_12460</name>
</gene>
<sequence length="52" mass="6194">MRNKTWLLWFLWTFLSMLCSFFFFHWTIAVACFVAGVSIAGIELFHEFGEKN</sequence>
<proteinExistence type="predicted"/>
<evidence type="ECO:0000313" key="1">
    <source>
        <dbReference type="EMBL" id="WIF96563.1"/>
    </source>
</evidence>
<dbReference type="PROSITE" id="PS51257">
    <property type="entry name" value="PROKAR_LIPOPROTEIN"/>
    <property type="match status" value="1"/>
</dbReference>
<name>A0ABY8UTC3_9BACI</name>
<evidence type="ECO:0000313" key="2">
    <source>
        <dbReference type="Proteomes" id="UP001236652"/>
    </source>
</evidence>
<keyword evidence="2" id="KW-1185">Reference proteome</keyword>
<dbReference type="EMBL" id="CP126446">
    <property type="protein sequence ID" value="WIF96563.1"/>
    <property type="molecule type" value="Genomic_DNA"/>
</dbReference>
<organism evidence="1 2">
    <name type="scientific">Pontibacillus chungwhensis</name>
    <dbReference type="NCBI Taxonomy" id="265426"/>
    <lineage>
        <taxon>Bacteria</taxon>
        <taxon>Bacillati</taxon>
        <taxon>Bacillota</taxon>
        <taxon>Bacilli</taxon>
        <taxon>Bacillales</taxon>
        <taxon>Bacillaceae</taxon>
        <taxon>Pontibacillus</taxon>
    </lineage>
</organism>
<dbReference type="RefSeq" id="WP_231416834.1">
    <property type="nucleotide sequence ID" value="NZ_CP126446.1"/>
</dbReference>
<dbReference type="Proteomes" id="UP001236652">
    <property type="component" value="Chromosome"/>
</dbReference>
<accession>A0ABY8UTC3</accession>
<protein>
    <submittedName>
        <fullName evidence="1">Uncharacterized protein</fullName>
    </submittedName>
</protein>
<reference evidence="1 2" key="1">
    <citation type="submission" date="2023-05" db="EMBL/GenBank/DDBJ databases">
        <title>Comparative genomics reveals the evidence of polycyclic aromatic hydrocarbons degradation in moderately halophilic genus Pontibacillus.</title>
        <authorList>
            <person name="Yang H."/>
            <person name="Qian Z."/>
        </authorList>
    </citation>
    <scope>NUCLEOTIDE SEQUENCE [LARGE SCALE GENOMIC DNA]</scope>
    <source>
        <strain evidence="2">HN14</strain>
    </source>
</reference>